<dbReference type="Gene3D" id="1.10.510.10">
    <property type="entry name" value="Transferase(Phosphotransferase) domain 1"/>
    <property type="match status" value="1"/>
</dbReference>
<dbReference type="GO" id="GO:0005524">
    <property type="term" value="F:ATP binding"/>
    <property type="evidence" value="ECO:0007669"/>
    <property type="project" value="UniProtKB-UniRule"/>
</dbReference>
<dbReference type="PANTHER" id="PTHR24346">
    <property type="entry name" value="MAP/MICROTUBULE AFFINITY-REGULATING KINASE"/>
    <property type="match status" value="1"/>
</dbReference>
<dbReference type="PROSITE" id="PS00107">
    <property type="entry name" value="PROTEIN_KINASE_ATP"/>
    <property type="match status" value="1"/>
</dbReference>
<evidence type="ECO:0000256" key="8">
    <source>
        <dbReference type="ARBA" id="ARBA00022741"/>
    </source>
</evidence>
<keyword evidence="12" id="KW-0464">Manganese</keyword>
<keyword evidence="19" id="KW-1185">Reference proteome</keyword>
<comment type="similarity">
    <text evidence="3">Belongs to the protein kinase superfamily. CAMK Ser/Thr protein kinase family. LKB1 subfamily.</text>
</comment>
<evidence type="ECO:0000256" key="6">
    <source>
        <dbReference type="ARBA" id="ARBA00022679"/>
    </source>
</evidence>
<evidence type="ECO:0000256" key="15">
    <source>
        <dbReference type="PROSITE-ProRule" id="PRU10141"/>
    </source>
</evidence>
<evidence type="ECO:0000256" key="12">
    <source>
        <dbReference type="ARBA" id="ARBA00023211"/>
    </source>
</evidence>
<organism evidence="18 19">
    <name type="scientific">Pristionchus mayeri</name>
    <dbReference type="NCBI Taxonomy" id="1317129"/>
    <lineage>
        <taxon>Eukaryota</taxon>
        <taxon>Metazoa</taxon>
        <taxon>Ecdysozoa</taxon>
        <taxon>Nematoda</taxon>
        <taxon>Chromadorea</taxon>
        <taxon>Rhabditida</taxon>
        <taxon>Rhabditina</taxon>
        <taxon>Diplogasteromorpha</taxon>
        <taxon>Diplogasteroidea</taxon>
        <taxon>Neodiplogasteridae</taxon>
        <taxon>Pristionchus</taxon>
    </lineage>
</organism>
<evidence type="ECO:0000256" key="4">
    <source>
        <dbReference type="ARBA" id="ARBA00012513"/>
    </source>
</evidence>
<evidence type="ECO:0000256" key="13">
    <source>
        <dbReference type="ARBA" id="ARBA00047899"/>
    </source>
</evidence>
<feature type="compositionally biased region" description="Acidic residues" evidence="16">
    <location>
        <begin position="126"/>
        <end position="138"/>
    </location>
</feature>
<dbReference type="SMART" id="SM00220">
    <property type="entry name" value="S_TKc"/>
    <property type="match status" value="1"/>
</dbReference>
<evidence type="ECO:0000256" key="5">
    <source>
        <dbReference type="ARBA" id="ARBA00022527"/>
    </source>
</evidence>
<dbReference type="Pfam" id="PF00069">
    <property type="entry name" value="Pkinase"/>
    <property type="match status" value="1"/>
</dbReference>
<evidence type="ECO:0000256" key="1">
    <source>
        <dbReference type="ARBA" id="ARBA00001936"/>
    </source>
</evidence>
<dbReference type="FunFam" id="1.10.510.10:FF:001234">
    <property type="entry name" value="Serine/threonine-protein kinase par-4"/>
    <property type="match status" value="1"/>
</dbReference>
<comment type="cofactor">
    <cofactor evidence="2">
        <name>Mg(2+)</name>
        <dbReference type="ChEBI" id="CHEBI:18420"/>
    </cofactor>
</comment>
<feature type="region of interest" description="Disordered" evidence="16">
    <location>
        <begin position="118"/>
        <end position="140"/>
    </location>
</feature>
<accession>A0AAN5DBX7</accession>
<dbReference type="Gene3D" id="3.30.200.20">
    <property type="entry name" value="Phosphorylase Kinase, domain 1"/>
    <property type="match status" value="1"/>
</dbReference>
<comment type="caution">
    <text evidence="18">The sequence shown here is derived from an EMBL/GenBank/DDBJ whole genome shotgun (WGS) entry which is preliminary data.</text>
</comment>
<feature type="domain" description="Protein kinase" evidence="17">
    <location>
        <begin position="250"/>
        <end position="513"/>
    </location>
</feature>
<dbReference type="AlphaFoldDB" id="A0AAN5DBX7"/>
<dbReference type="Proteomes" id="UP001328107">
    <property type="component" value="Unassembled WGS sequence"/>
</dbReference>
<dbReference type="GO" id="GO:0004674">
    <property type="term" value="F:protein serine/threonine kinase activity"/>
    <property type="evidence" value="ECO:0007669"/>
    <property type="project" value="UniProtKB-KW"/>
</dbReference>
<name>A0AAN5DBX7_9BILA</name>
<feature type="region of interest" description="Disordered" evidence="16">
    <location>
        <begin position="27"/>
        <end position="72"/>
    </location>
</feature>
<dbReference type="SUPFAM" id="SSF56112">
    <property type="entry name" value="Protein kinase-like (PK-like)"/>
    <property type="match status" value="1"/>
</dbReference>
<comment type="catalytic activity">
    <reaction evidence="13">
        <text>L-threonyl-[protein] + ATP = O-phospho-L-threonyl-[protein] + ADP + H(+)</text>
        <dbReference type="Rhea" id="RHEA:46608"/>
        <dbReference type="Rhea" id="RHEA-COMP:11060"/>
        <dbReference type="Rhea" id="RHEA-COMP:11605"/>
        <dbReference type="ChEBI" id="CHEBI:15378"/>
        <dbReference type="ChEBI" id="CHEBI:30013"/>
        <dbReference type="ChEBI" id="CHEBI:30616"/>
        <dbReference type="ChEBI" id="CHEBI:61977"/>
        <dbReference type="ChEBI" id="CHEBI:456216"/>
        <dbReference type="EC" id="2.7.11.1"/>
    </reaction>
</comment>
<keyword evidence="9" id="KW-0418">Kinase</keyword>
<reference evidence="19" key="1">
    <citation type="submission" date="2022-10" db="EMBL/GenBank/DDBJ databases">
        <title>Genome assembly of Pristionchus species.</title>
        <authorList>
            <person name="Yoshida K."/>
            <person name="Sommer R.J."/>
        </authorList>
    </citation>
    <scope>NUCLEOTIDE SEQUENCE [LARGE SCALE GENOMIC DNA]</scope>
    <source>
        <strain evidence="19">RS5460</strain>
    </source>
</reference>
<keyword evidence="7" id="KW-0479">Metal-binding</keyword>
<dbReference type="GO" id="GO:0035556">
    <property type="term" value="P:intracellular signal transduction"/>
    <property type="evidence" value="ECO:0007669"/>
    <property type="project" value="TreeGrafter"/>
</dbReference>
<evidence type="ECO:0000256" key="2">
    <source>
        <dbReference type="ARBA" id="ARBA00001946"/>
    </source>
</evidence>
<evidence type="ECO:0000313" key="19">
    <source>
        <dbReference type="Proteomes" id="UP001328107"/>
    </source>
</evidence>
<dbReference type="InterPro" id="IPR008271">
    <property type="entry name" value="Ser/Thr_kinase_AS"/>
</dbReference>
<evidence type="ECO:0000256" key="14">
    <source>
        <dbReference type="ARBA" id="ARBA00048679"/>
    </source>
</evidence>
<dbReference type="EMBL" id="BTRK01000006">
    <property type="protein sequence ID" value="GMR59079.1"/>
    <property type="molecule type" value="Genomic_DNA"/>
</dbReference>
<keyword evidence="5" id="KW-0723">Serine/threonine-protein kinase</keyword>
<dbReference type="PANTHER" id="PTHR24346:SF94">
    <property type="entry name" value="NON-SPECIFIC SERINE_THREONINE PROTEIN KINASE"/>
    <property type="match status" value="1"/>
</dbReference>
<dbReference type="InterPro" id="IPR011009">
    <property type="entry name" value="Kinase-like_dom_sf"/>
</dbReference>
<evidence type="ECO:0000256" key="10">
    <source>
        <dbReference type="ARBA" id="ARBA00022840"/>
    </source>
</evidence>
<keyword evidence="11" id="KW-0460">Magnesium</keyword>
<evidence type="ECO:0000256" key="9">
    <source>
        <dbReference type="ARBA" id="ARBA00022777"/>
    </source>
</evidence>
<dbReference type="PROSITE" id="PS50011">
    <property type="entry name" value="PROTEIN_KINASE_DOM"/>
    <property type="match status" value="1"/>
</dbReference>
<keyword evidence="10 15" id="KW-0067">ATP-binding</keyword>
<proteinExistence type="inferred from homology"/>
<protein>
    <recommendedName>
        <fullName evidence="4">non-specific serine/threonine protein kinase</fullName>
        <ecNumber evidence="4">2.7.11.1</ecNumber>
    </recommendedName>
</protein>
<dbReference type="InterPro" id="IPR017441">
    <property type="entry name" value="Protein_kinase_ATP_BS"/>
</dbReference>
<keyword evidence="6" id="KW-0808">Transferase</keyword>
<dbReference type="PROSITE" id="PS00108">
    <property type="entry name" value="PROTEIN_KINASE_ST"/>
    <property type="match status" value="1"/>
</dbReference>
<evidence type="ECO:0000256" key="16">
    <source>
        <dbReference type="SAM" id="MobiDB-lite"/>
    </source>
</evidence>
<comment type="cofactor">
    <cofactor evidence="1">
        <name>Mn(2+)</name>
        <dbReference type="ChEBI" id="CHEBI:29035"/>
    </cofactor>
</comment>
<feature type="non-terminal residue" evidence="18">
    <location>
        <position position="1"/>
    </location>
</feature>
<evidence type="ECO:0000259" key="17">
    <source>
        <dbReference type="PROSITE" id="PS50011"/>
    </source>
</evidence>
<feature type="compositionally biased region" description="Basic and acidic residues" evidence="16">
    <location>
        <begin position="41"/>
        <end position="53"/>
    </location>
</feature>
<comment type="catalytic activity">
    <reaction evidence="14">
        <text>L-seryl-[protein] + ATP = O-phospho-L-seryl-[protein] + ADP + H(+)</text>
        <dbReference type="Rhea" id="RHEA:17989"/>
        <dbReference type="Rhea" id="RHEA-COMP:9863"/>
        <dbReference type="Rhea" id="RHEA-COMP:11604"/>
        <dbReference type="ChEBI" id="CHEBI:15378"/>
        <dbReference type="ChEBI" id="CHEBI:29999"/>
        <dbReference type="ChEBI" id="CHEBI:30616"/>
        <dbReference type="ChEBI" id="CHEBI:83421"/>
        <dbReference type="ChEBI" id="CHEBI:456216"/>
        <dbReference type="EC" id="2.7.11.1"/>
    </reaction>
</comment>
<feature type="binding site" evidence="15">
    <location>
        <position position="279"/>
    </location>
    <ligand>
        <name>ATP</name>
        <dbReference type="ChEBI" id="CHEBI:30616"/>
    </ligand>
</feature>
<dbReference type="GO" id="GO:0005737">
    <property type="term" value="C:cytoplasm"/>
    <property type="evidence" value="ECO:0007669"/>
    <property type="project" value="TreeGrafter"/>
</dbReference>
<gene>
    <name evidence="18" type="ORF">PMAYCL1PPCAC_29274</name>
</gene>
<dbReference type="InterPro" id="IPR000719">
    <property type="entry name" value="Prot_kinase_dom"/>
</dbReference>
<evidence type="ECO:0000256" key="7">
    <source>
        <dbReference type="ARBA" id="ARBA00022723"/>
    </source>
</evidence>
<dbReference type="EC" id="2.7.11.1" evidence="4"/>
<evidence type="ECO:0000313" key="18">
    <source>
        <dbReference type="EMBL" id="GMR59079.1"/>
    </source>
</evidence>
<keyword evidence="8 15" id="KW-0547">Nucleotide-binding</keyword>
<dbReference type="GO" id="GO:0046872">
    <property type="term" value="F:metal ion binding"/>
    <property type="evidence" value="ECO:0007669"/>
    <property type="project" value="UniProtKB-KW"/>
</dbReference>
<evidence type="ECO:0000256" key="3">
    <source>
        <dbReference type="ARBA" id="ARBA00009985"/>
    </source>
</evidence>
<evidence type="ECO:0000256" key="11">
    <source>
        <dbReference type="ARBA" id="ARBA00022842"/>
    </source>
</evidence>
<sequence>LSRHYIVDQVRRRRSCQDCGAGRKDMLQRLNEEGGEEDDAGGGRESKAKKIVEPEGEERGDERTANPLATRSWELRPEADALLRNECRLNEDTDGMGASGSFSGGGLAPLSIGRSNTLHLSVGAPSDEDEEDEEMEDESALRASVSAWHRMSNASHAREEPFVHLVARGLPGIGRGRGDGKDGGDSARTDEVFQYDEDRGGTIDYLEDDHFAAALHDILQTGERLFQPIHDNNLVEEVWAKKDPKIIHGYLFGGLIGEGSYAKVKEVVEEHSLVRRAVKIIKDGRLRKIPNGKENVERELRILKKVTHPNVIELIDSFRDETKGKLYMILEYCVVSIQQILDSTESKRMDEPEVHVYFGQLIKGLEYLQSVGIVHKDIKPGNLLLTRSRVLKISDFGVAEQLSSFTSDDRIDNAQGTPKFQPPEAVSGHCNHYGGFGADVWACGVTLYNLLSGEYPFEGAVIMKLFDAISTQPLLMPSNVTLQKEVIDLLRGLLDKDPSTRWRIERVREYEWMKRRYDEIIFTPFPPHKDDPLHRPLTVVSALEAMYLPEEECDRQGLPLERTTLVNTDPGMEDSSIRRPPRRNRSFIPSCFRGE</sequence>